<gene>
    <name evidence="2" type="ORF">COX00_00975</name>
</gene>
<feature type="domain" description="Chromosomal replication initiator DnaA C-terminal" evidence="1">
    <location>
        <begin position="42"/>
        <end position="110"/>
    </location>
</feature>
<evidence type="ECO:0000313" key="2">
    <source>
        <dbReference type="EMBL" id="PIP60858.1"/>
    </source>
</evidence>
<dbReference type="Pfam" id="PF08299">
    <property type="entry name" value="Bac_DnaA_C"/>
    <property type="match status" value="1"/>
</dbReference>
<dbReference type="PANTHER" id="PTHR30050">
    <property type="entry name" value="CHROMOSOMAL REPLICATION INITIATOR PROTEIN DNAA"/>
    <property type="match status" value="1"/>
</dbReference>
<dbReference type="AlphaFoldDB" id="A0A2H0BV43"/>
<dbReference type="GO" id="GO:0006275">
    <property type="term" value="P:regulation of DNA replication"/>
    <property type="evidence" value="ECO:0007669"/>
    <property type="project" value="InterPro"/>
</dbReference>
<dbReference type="InterPro" id="IPR010921">
    <property type="entry name" value="Trp_repressor/repl_initiator"/>
</dbReference>
<dbReference type="Proteomes" id="UP000231581">
    <property type="component" value="Unassembled WGS sequence"/>
</dbReference>
<dbReference type="GO" id="GO:0006270">
    <property type="term" value="P:DNA replication initiation"/>
    <property type="evidence" value="ECO:0007669"/>
    <property type="project" value="InterPro"/>
</dbReference>
<dbReference type="GO" id="GO:0005886">
    <property type="term" value="C:plasma membrane"/>
    <property type="evidence" value="ECO:0007669"/>
    <property type="project" value="TreeGrafter"/>
</dbReference>
<dbReference type="EMBL" id="PCSZ01000022">
    <property type="protein sequence ID" value="PIP60858.1"/>
    <property type="molecule type" value="Genomic_DNA"/>
</dbReference>
<protein>
    <recommendedName>
        <fullName evidence="1">Chromosomal replication initiator DnaA C-terminal domain-containing protein</fullName>
    </recommendedName>
</protein>
<dbReference type="PANTHER" id="PTHR30050:SF2">
    <property type="entry name" value="CHROMOSOMAL REPLICATION INITIATOR PROTEIN DNAA"/>
    <property type="match status" value="1"/>
</dbReference>
<dbReference type="Gene3D" id="1.10.1750.10">
    <property type="match status" value="1"/>
</dbReference>
<name>A0A2H0BV43_9BACT</name>
<dbReference type="SUPFAM" id="SSF48295">
    <property type="entry name" value="TrpR-like"/>
    <property type="match status" value="1"/>
</dbReference>
<comment type="caution">
    <text evidence="2">The sequence shown here is derived from an EMBL/GenBank/DDBJ whole genome shotgun (WGS) entry which is preliminary data.</text>
</comment>
<reference evidence="2 3" key="1">
    <citation type="submission" date="2017-09" db="EMBL/GenBank/DDBJ databases">
        <title>Depth-based differentiation of microbial function through sediment-hosted aquifers and enrichment of novel symbionts in the deep terrestrial subsurface.</title>
        <authorList>
            <person name="Probst A.J."/>
            <person name="Ladd B."/>
            <person name="Jarett J.K."/>
            <person name="Geller-Mcgrath D.E."/>
            <person name="Sieber C.M."/>
            <person name="Emerson J.B."/>
            <person name="Anantharaman K."/>
            <person name="Thomas B.C."/>
            <person name="Malmstrom R."/>
            <person name="Stieglmeier M."/>
            <person name="Klingl A."/>
            <person name="Woyke T."/>
            <person name="Ryan C.M."/>
            <person name="Banfield J.F."/>
        </authorList>
    </citation>
    <scope>NUCLEOTIDE SEQUENCE [LARGE SCALE GENOMIC DNA]</scope>
    <source>
        <strain evidence="2">CG22_combo_CG10-13_8_21_14_all_47_17</strain>
    </source>
</reference>
<dbReference type="CDD" id="cd06571">
    <property type="entry name" value="Bac_DnaA_C"/>
    <property type="match status" value="1"/>
</dbReference>
<proteinExistence type="predicted"/>
<dbReference type="GO" id="GO:0005524">
    <property type="term" value="F:ATP binding"/>
    <property type="evidence" value="ECO:0007669"/>
    <property type="project" value="InterPro"/>
</dbReference>
<dbReference type="GO" id="GO:0003688">
    <property type="term" value="F:DNA replication origin binding"/>
    <property type="evidence" value="ECO:0007669"/>
    <property type="project" value="TreeGrafter"/>
</dbReference>
<accession>A0A2H0BV43</accession>
<evidence type="ECO:0000313" key="3">
    <source>
        <dbReference type="Proteomes" id="UP000231581"/>
    </source>
</evidence>
<dbReference type="SMART" id="SM00760">
    <property type="entry name" value="Bac_DnaA_C"/>
    <property type="match status" value="1"/>
</dbReference>
<evidence type="ECO:0000259" key="1">
    <source>
        <dbReference type="SMART" id="SM00760"/>
    </source>
</evidence>
<organism evidence="2 3">
    <name type="scientific">Candidatus Uhrbacteria bacterium CG22_combo_CG10-13_8_21_14_all_47_17</name>
    <dbReference type="NCBI Taxonomy" id="1975041"/>
    <lineage>
        <taxon>Bacteria</taxon>
        <taxon>Candidatus Uhriibacteriota</taxon>
    </lineage>
</organism>
<sequence>MNWQFTSTQSPTESVFFTIAFAPDVSTSQIAEEARKSSDEKDYKGILRATARHYDLSIADIKGSRRFRHIVRPRHVAMYLLREQGLSFPFIAKLLGGLDHTTVMNGCRSIEALQTKDEQVKRALNIIRETL</sequence>
<dbReference type="InterPro" id="IPR013159">
    <property type="entry name" value="DnaA_C"/>
</dbReference>